<evidence type="ECO:0000256" key="10">
    <source>
        <dbReference type="ARBA" id="ARBA00023204"/>
    </source>
</evidence>
<keyword evidence="2" id="KW-0963">Cytoplasm</keyword>
<accession>A0ABP4V146</accession>
<keyword evidence="6" id="KW-0228">DNA excision</keyword>
<keyword evidence="16" id="KW-1185">Reference proteome</keyword>
<evidence type="ECO:0000256" key="13">
    <source>
        <dbReference type="ARBA" id="ARBA00042156"/>
    </source>
</evidence>
<dbReference type="PROSITE" id="PS00211">
    <property type="entry name" value="ABC_TRANSPORTER_1"/>
    <property type="match status" value="1"/>
</dbReference>
<dbReference type="Gene3D" id="1.10.8.280">
    <property type="entry name" value="ABC transporter ATPase domain-like"/>
    <property type="match status" value="1"/>
</dbReference>
<feature type="domain" description="ABC transporter" evidence="14">
    <location>
        <begin position="429"/>
        <end position="722"/>
    </location>
</feature>
<evidence type="ECO:0000256" key="5">
    <source>
        <dbReference type="ARBA" id="ARBA00022763"/>
    </source>
</evidence>
<keyword evidence="10" id="KW-0234">DNA repair</keyword>
<evidence type="ECO:0000256" key="6">
    <source>
        <dbReference type="ARBA" id="ARBA00022769"/>
    </source>
</evidence>
<sequence>MAEHLTVSGAREHNLKGVTVAIPKRQLTVVTGVSGSGKSSLVFDTIAAESRRQLNETFPAYVRHRLPHYGQPEVDSIQHLPAAIVVDQKRLGGTSRSTVGTVTDIQPLMRLLWSRVGRPFVGYSNAFSFNEAEGMCPRCEGIGHVRTVDVGQLIDEKRSLNEGAIRFPTFHVGGWTWRTFAESGLFDVDRPIDRFSADERHAFLYGVPEKLEGVLGRFERIWLPKDVQTLKGNTREAFERVVTEGTCLDCDGARLSQKTLSCRVNGRNIAECSNLEAENLAEVIRNVDAHGSAPVVAALVAQLDRLVSIGLGYLTMARATATLSGGESQRVKMVRHLGSSLTDLLYVFDEPTIGLHPEDVRQLTDLLHALRDKGNTVLVVEHDPAVIATADHVVDLGPGAGEHGGEIVFAGPATDFHHTPAGRRLLRRPRLKSVVRERTGVLSVRAATGHNLRGIDVDFPTGVLTAVTGVAGSGKSTLVRGYLPAAVIVDQTAIRGSRRSSLATYAGILDPIRALFAADNDVSAGLFSPNSEGGCPGCNGLGVVYSDLAFLDTVATTCEQCGGSRFTEEALRHRLRGLTIADVFDLSVGEAGKVFPEPTIARVLDRLGEVGLTYLCLGQTLNTLSGGERQRLKIADELGKQGQVYVFDEPTTGLHMSDVDSLIRLLNRLVDGGSTVVVIEHNLDVVSQADWVVDLGPGPGRHGGRLVFQGTPGDLVRADHSVTGRHLRAYAG</sequence>
<keyword evidence="7" id="KW-0067">ATP-binding</keyword>
<dbReference type="CDD" id="cd03270">
    <property type="entry name" value="ABC_UvrA_I"/>
    <property type="match status" value="1"/>
</dbReference>
<organism evidence="15 16">
    <name type="scientific">Fodinicola feengrottensis</name>
    <dbReference type="NCBI Taxonomy" id="435914"/>
    <lineage>
        <taxon>Bacteria</taxon>
        <taxon>Bacillati</taxon>
        <taxon>Actinomycetota</taxon>
        <taxon>Actinomycetes</taxon>
        <taxon>Mycobacteriales</taxon>
        <taxon>Fodinicola</taxon>
    </lineage>
</organism>
<dbReference type="PANTHER" id="PTHR43152">
    <property type="entry name" value="UVRABC SYSTEM PROTEIN A"/>
    <property type="match status" value="1"/>
</dbReference>
<keyword evidence="9" id="KW-0238">DNA-binding</keyword>
<evidence type="ECO:0000256" key="4">
    <source>
        <dbReference type="ARBA" id="ARBA00022741"/>
    </source>
</evidence>
<keyword evidence="3" id="KW-0677">Repeat</keyword>
<dbReference type="PROSITE" id="PS50893">
    <property type="entry name" value="ABC_TRANSPORTER_2"/>
    <property type="match status" value="1"/>
</dbReference>
<dbReference type="PANTHER" id="PTHR43152:SF2">
    <property type="entry name" value="DRUG RESISTANCE ABC TRANSPORTER"/>
    <property type="match status" value="1"/>
</dbReference>
<dbReference type="RefSeq" id="WP_344314846.1">
    <property type="nucleotide sequence ID" value="NZ_BAAANY010000040.1"/>
</dbReference>
<dbReference type="Gene3D" id="1.20.1580.10">
    <property type="entry name" value="ABC transporter ATPase like domain"/>
    <property type="match status" value="2"/>
</dbReference>
<evidence type="ECO:0000259" key="14">
    <source>
        <dbReference type="PROSITE" id="PS50893"/>
    </source>
</evidence>
<dbReference type="InterPro" id="IPR003439">
    <property type="entry name" value="ABC_transporter-like_ATP-bd"/>
</dbReference>
<keyword evidence="8" id="KW-0267">Excision nuclease</keyword>
<dbReference type="Pfam" id="PF00005">
    <property type="entry name" value="ABC_tran"/>
    <property type="match status" value="1"/>
</dbReference>
<comment type="subcellular location">
    <subcellularLocation>
        <location evidence="1">Cytoplasm</location>
    </subcellularLocation>
</comment>
<name>A0ABP4V146_9ACTN</name>
<dbReference type="InterPro" id="IPR017871">
    <property type="entry name" value="ABC_transporter-like_CS"/>
</dbReference>
<evidence type="ECO:0000256" key="8">
    <source>
        <dbReference type="ARBA" id="ARBA00022881"/>
    </source>
</evidence>
<protein>
    <recommendedName>
        <fullName evidence="12">UvrABC system protein A</fullName>
    </recommendedName>
    <alternativeName>
        <fullName evidence="13">Excinuclease ABC subunit A</fullName>
    </alternativeName>
</protein>
<dbReference type="SUPFAM" id="SSF52540">
    <property type="entry name" value="P-loop containing nucleoside triphosphate hydrolases"/>
    <property type="match status" value="2"/>
</dbReference>
<proteinExistence type="inferred from homology"/>
<keyword evidence="5" id="KW-0227">DNA damage</keyword>
<evidence type="ECO:0000256" key="3">
    <source>
        <dbReference type="ARBA" id="ARBA00022737"/>
    </source>
</evidence>
<evidence type="ECO:0000256" key="11">
    <source>
        <dbReference type="ARBA" id="ARBA00038000"/>
    </source>
</evidence>
<reference evidence="16" key="1">
    <citation type="journal article" date="2019" name="Int. J. Syst. Evol. Microbiol.">
        <title>The Global Catalogue of Microorganisms (GCM) 10K type strain sequencing project: providing services to taxonomists for standard genome sequencing and annotation.</title>
        <authorList>
            <consortium name="The Broad Institute Genomics Platform"/>
            <consortium name="The Broad Institute Genome Sequencing Center for Infectious Disease"/>
            <person name="Wu L."/>
            <person name="Ma J."/>
        </authorList>
    </citation>
    <scope>NUCLEOTIDE SEQUENCE [LARGE SCALE GENOMIC DNA]</scope>
    <source>
        <strain evidence="16">JCM 14718</strain>
    </source>
</reference>
<comment type="similarity">
    <text evidence="11">Belongs to the ABC transporter superfamily. UvrA family.</text>
</comment>
<comment type="caution">
    <text evidence="15">The sequence shown here is derived from an EMBL/GenBank/DDBJ whole genome shotgun (WGS) entry which is preliminary data.</text>
</comment>
<gene>
    <name evidence="15" type="ORF">GCM10009765_75310</name>
</gene>
<keyword evidence="4" id="KW-0547">Nucleotide-binding</keyword>
<dbReference type="InterPro" id="IPR027417">
    <property type="entry name" value="P-loop_NTPase"/>
</dbReference>
<evidence type="ECO:0000256" key="9">
    <source>
        <dbReference type="ARBA" id="ARBA00023125"/>
    </source>
</evidence>
<evidence type="ECO:0000256" key="12">
    <source>
        <dbReference type="ARBA" id="ARBA00039316"/>
    </source>
</evidence>
<evidence type="ECO:0000256" key="1">
    <source>
        <dbReference type="ARBA" id="ARBA00004496"/>
    </source>
</evidence>
<evidence type="ECO:0000256" key="2">
    <source>
        <dbReference type="ARBA" id="ARBA00022490"/>
    </source>
</evidence>
<dbReference type="Gene3D" id="3.40.50.300">
    <property type="entry name" value="P-loop containing nucleotide triphosphate hydrolases"/>
    <property type="match status" value="3"/>
</dbReference>
<dbReference type="Proteomes" id="UP001500618">
    <property type="component" value="Unassembled WGS sequence"/>
</dbReference>
<evidence type="ECO:0000313" key="16">
    <source>
        <dbReference type="Proteomes" id="UP001500618"/>
    </source>
</evidence>
<evidence type="ECO:0000313" key="15">
    <source>
        <dbReference type="EMBL" id="GAA1715421.1"/>
    </source>
</evidence>
<dbReference type="EMBL" id="BAAANY010000040">
    <property type="protein sequence ID" value="GAA1715421.1"/>
    <property type="molecule type" value="Genomic_DNA"/>
</dbReference>
<evidence type="ECO:0000256" key="7">
    <source>
        <dbReference type="ARBA" id="ARBA00022840"/>
    </source>
</evidence>